<reference evidence="8 9" key="1">
    <citation type="journal article" date="2015" name="Stand. Genomic Sci.">
        <title>Complete genome sequence and description of Salinispira pacifica gen. nov., sp. nov., a novel spirochaete isolated form a hypersaline microbial mat.</title>
        <authorList>
            <person name="Ben Hania W."/>
            <person name="Joseph M."/>
            <person name="Schumann P."/>
            <person name="Bunk B."/>
            <person name="Fiebig A."/>
            <person name="Sproer C."/>
            <person name="Klenk H.P."/>
            <person name="Fardeau M.L."/>
            <person name="Spring S."/>
        </authorList>
    </citation>
    <scope>NUCLEOTIDE SEQUENCE [LARGE SCALE GENOMIC DNA]</scope>
    <source>
        <strain evidence="8 9">L21-RPul-D2</strain>
    </source>
</reference>
<dbReference type="Gene3D" id="1.10.3470.10">
    <property type="entry name" value="ABC transporter involved in vitamin B12 uptake, BtuC"/>
    <property type="match status" value="1"/>
</dbReference>
<evidence type="ECO:0000256" key="1">
    <source>
        <dbReference type="ARBA" id="ARBA00004141"/>
    </source>
</evidence>
<sequence>MIDFFQGLTNPNVPFIRYALIAGLLSSIPFGIIGSFVVVKRMSYIAGAISHTALGGIGLALYLNVVLEIGYLSPLGGALLFALIAGLIISVTLLHSKERLDTMIGTTWAVGMSIGLIFIYLTPTYVDPMSYLFGNILLVSRSNLITIVFLNVIIAGTSVLLSNQIIAVSFDAEFAKTRGVNTALFEIILVFLVALTVVVLIKIIGIVMVIALLTIPPAIADIFTKRMKAMMIVATILVGTIMTGGLVASYVLGVPTGSTTVLFGGVLFIIAKLIPIPLDGRRG</sequence>
<keyword evidence="5 7" id="KW-0472">Membrane</keyword>
<name>V5WDW1_9SPIO</name>
<dbReference type="STRING" id="1307761.L21SP2_0376"/>
<dbReference type="AlphaFoldDB" id="V5WDW1"/>
<keyword evidence="4 7" id="KW-1133">Transmembrane helix</keyword>
<feature type="transmembrane region" description="Helical" evidence="7">
    <location>
        <begin position="106"/>
        <end position="125"/>
    </location>
</feature>
<dbReference type="GO" id="GO:0043190">
    <property type="term" value="C:ATP-binding cassette (ABC) transporter complex"/>
    <property type="evidence" value="ECO:0007669"/>
    <property type="project" value="InterPro"/>
</dbReference>
<dbReference type="KEGG" id="slr:L21SP2_0376"/>
<keyword evidence="6" id="KW-0813">Transport</keyword>
<dbReference type="RefSeq" id="WP_024266742.1">
    <property type="nucleotide sequence ID" value="NC_023035.1"/>
</dbReference>
<dbReference type="SUPFAM" id="SSF81345">
    <property type="entry name" value="ABC transporter involved in vitamin B12 uptake, BtuC"/>
    <property type="match status" value="1"/>
</dbReference>
<feature type="transmembrane region" description="Helical" evidence="7">
    <location>
        <begin position="15"/>
        <end position="37"/>
    </location>
</feature>
<feature type="transmembrane region" description="Helical" evidence="7">
    <location>
        <begin position="230"/>
        <end position="252"/>
    </location>
</feature>
<evidence type="ECO:0000256" key="4">
    <source>
        <dbReference type="ARBA" id="ARBA00022989"/>
    </source>
</evidence>
<dbReference type="InterPro" id="IPR001626">
    <property type="entry name" value="ABC_TroCD"/>
</dbReference>
<accession>V5WDW1</accession>
<keyword evidence="3 6" id="KW-0812">Transmembrane</keyword>
<dbReference type="OrthoDB" id="9798540at2"/>
<dbReference type="eggNOG" id="COG1108">
    <property type="taxonomic scope" value="Bacteria"/>
</dbReference>
<dbReference type="InterPro" id="IPR037294">
    <property type="entry name" value="ABC_BtuC-like"/>
</dbReference>
<gene>
    <name evidence="8" type="ORF">L21SP2_0376</name>
</gene>
<protein>
    <submittedName>
        <fullName evidence="8">Zinc ABC transporter, inner membrane permease protein ZnuB</fullName>
    </submittedName>
</protein>
<evidence type="ECO:0000256" key="2">
    <source>
        <dbReference type="ARBA" id="ARBA00008034"/>
    </source>
</evidence>
<dbReference type="GO" id="GO:0010043">
    <property type="term" value="P:response to zinc ion"/>
    <property type="evidence" value="ECO:0007669"/>
    <property type="project" value="TreeGrafter"/>
</dbReference>
<evidence type="ECO:0000256" key="7">
    <source>
        <dbReference type="SAM" id="Phobius"/>
    </source>
</evidence>
<dbReference type="PANTHER" id="PTHR30477">
    <property type="entry name" value="ABC-TRANSPORTER METAL-BINDING PROTEIN"/>
    <property type="match status" value="1"/>
</dbReference>
<evidence type="ECO:0000256" key="3">
    <source>
        <dbReference type="ARBA" id="ARBA00022692"/>
    </source>
</evidence>
<feature type="transmembrane region" description="Helical" evidence="7">
    <location>
        <begin position="71"/>
        <end position="94"/>
    </location>
</feature>
<comment type="subcellular location">
    <subcellularLocation>
        <location evidence="6">Cell membrane</location>
        <topology evidence="6">Multi-pass membrane protein</topology>
    </subcellularLocation>
    <subcellularLocation>
        <location evidence="1">Membrane</location>
        <topology evidence="1">Multi-pass membrane protein</topology>
    </subcellularLocation>
</comment>
<dbReference type="GO" id="GO:0055085">
    <property type="term" value="P:transmembrane transport"/>
    <property type="evidence" value="ECO:0007669"/>
    <property type="project" value="InterPro"/>
</dbReference>
<dbReference type="Pfam" id="PF00950">
    <property type="entry name" value="ABC-3"/>
    <property type="match status" value="1"/>
</dbReference>
<evidence type="ECO:0000313" key="8">
    <source>
        <dbReference type="EMBL" id="AHC13810.1"/>
    </source>
</evidence>
<dbReference type="Proteomes" id="UP000018680">
    <property type="component" value="Chromosome"/>
</dbReference>
<keyword evidence="9" id="KW-1185">Reference proteome</keyword>
<comment type="similarity">
    <text evidence="2 6">Belongs to the ABC-3 integral membrane protein family.</text>
</comment>
<feature type="transmembrane region" description="Helical" evidence="7">
    <location>
        <begin position="258"/>
        <end position="278"/>
    </location>
</feature>
<evidence type="ECO:0000313" key="9">
    <source>
        <dbReference type="Proteomes" id="UP000018680"/>
    </source>
</evidence>
<dbReference type="HOGENOM" id="CLU_028808_3_0_12"/>
<evidence type="ECO:0000256" key="5">
    <source>
        <dbReference type="ARBA" id="ARBA00023136"/>
    </source>
</evidence>
<feature type="transmembrane region" description="Helical" evidence="7">
    <location>
        <begin position="145"/>
        <end position="167"/>
    </location>
</feature>
<organism evidence="8 9">
    <name type="scientific">Salinispira pacifica</name>
    <dbReference type="NCBI Taxonomy" id="1307761"/>
    <lineage>
        <taxon>Bacteria</taxon>
        <taxon>Pseudomonadati</taxon>
        <taxon>Spirochaetota</taxon>
        <taxon>Spirochaetia</taxon>
        <taxon>Spirochaetales</taxon>
        <taxon>Spirochaetaceae</taxon>
        <taxon>Salinispira</taxon>
    </lineage>
</organism>
<dbReference type="EMBL" id="CP006939">
    <property type="protein sequence ID" value="AHC13810.1"/>
    <property type="molecule type" value="Genomic_DNA"/>
</dbReference>
<feature type="transmembrane region" description="Helical" evidence="7">
    <location>
        <begin position="44"/>
        <end position="65"/>
    </location>
</feature>
<dbReference type="CDD" id="cd06550">
    <property type="entry name" value="TM_ABC_iron-siderophores_like"/>
    <property type="match status" value="1"/>
</dbReference>
<proteinExistence type="inferred from homology"/>
<dbReference type="PATRIC" id="fig|1307761.3.peg.377"/>
<evidence type="ECO:0000256" key="6">
    <source>
        <dbReference type="RuleBase" id="RU003943"/>
    </source>
</evidence>
<dbReference type="PANTHER" id="PTHR30477:SF18">
    <property type="entry name" value="METAL TRANSPORT SYSTEM MEMBRANE PROTEIN CT_417-RELATED"/>
    <property type="match status" value="1"/>
</dbReference>